<accession>A0ABN9FMI5</accession>
<evidence type="ECO:0000313" key="2">
    <source>
        <dbReference type="Proteomes" id="UP001162483"/>
    </source>
</evidence>
<evidence type="ECO:0008006" key="3">
    <source>
        <dbReference type="Google" id="ProtNLM"/>
    </source>
</evidence>
<organism evidence="1 2">
    <name type="scientific">Staurois parvus</name>
    <dbReference type="NCBI Taxonomy" id="386267"/>
    <lineage>
        <taxon>Eukaryota</taxon>
        <taxon>Metazoa</taxon>
        <taxon>Chordata</taxon>
        <taxon>Craniata</taxon>
        <taxon>Vertebrata</taxon>
        <taxon>Euteleostomi</taxon>
        <taxon>Amphibia</taxon>
        <taxon>Batrachia</taxon>
        <taxon>Anura</taxon>
        <taxon>Neobatrachia</taxon>
        <taxon>Ranoidea</taxon>
        <taxon>Ranidae</taxon>
        <taxon>Staurois</taxon>
    </lineage>
</organism>
<dbReference type="Proteomes" id="UP001162483">
    <property type="component" value="Unassembled WGS sequence"/>
</dbReference>
<evidence type="ECO:0000313" key="1">
    <source>
        <dbReference type="EMBL" id="CAI9598258.1"/>
    </source>
</evidence>
<keyword evidence="2" id="KW-1185">Reference proteome</keyword>
<proteinExistence type="predicted"/>
<reference evidence="1" key="1">
    <citation type="submission" date="2023-05" db="EMBL/GenBank/DDBJ databases">
        <authorList>
            <person name="Stuckert A."/>
        </authorList>
    </citation>
    <scope>NUCLEOTIDE SEQUENCE</scope>
</reference>
<sequence length="92" mass="10474">MSKLGPKCHYFVWPPLFSSTALTLLSMEFTRSSQVATGVLFHSSMTTSWSWWMLETLRSSTFHLWMPHRCSIGFRSGDMLGQSITLVSVQLV</sequence>
<name>A0ABN9FMI5_9NEOB</name>
<protein>
    <recommendedName>
        <fullName evidence="3">Secreted protein</fullName>
    </recommendedName>
</protein>
<dbReference type="EMBL" id="CATNWA010017133">
    <property type="protein sequence ID" value="CAI9598258.1"/>
    <property type="molecule type" value="Genomic_DNA"/>
</dbReference>
<comment type="caution">
    <text evidence="1">The sequence shown here is derived from an EMBL/GenBank/DDBJ whole genome shotgun (WGS) entry which is preliminary data.</text>
</comment>
<gene>
    <name evidence="1" type="ORF">SPARVUS_LOCUS12375245</name>
</gene>